<reference evidence="14" key="1">
    <citation type="journal article" date="2019" name="Science">
        <title>Mutation of a bHLH transcription factor allowed almond domestication.</title>
        <authorList>
            <person name="Sanchez-Perez R."/>
            <person name="Pavan S."/>
            <person name="Mazzeo R."/>
            <person name="Moldovan C."/>
            <person name="Aiese Cigliano R."/>
            <person name="Del Cueto J."/>
            <person name="Ricciardi F."/>
            <person name="Lotti C."/>
            <person name="Ricciardi L."/>
            <person name="Dicenta F."/>
            <person name="Lopez-Marques R.L."/>
            <person name="Lindberg Moller B."/>
        </authorList>
    </citation>
    <scope>NUCLEOTIDE SEQUENCE</scope>
</reference>
<dbReference type="InterPro" id="IPR002300">
    <property type="entry name" value="aa-tRNA-synth_Ia"/>
</dbReference>
<dbReference type="InterPro" id="IPR033709">
    <property type="entry name" value="Anticodon_Ile_ABEc"/>
</dbReference>
<dbReference type="FunFam" id="3.40.50.620:FF:000023">
    <property type="entry name" value="Isoleucyl-tRNA synthetase,cytoplasmic"/>
    <property type="match status" value="1"/>
</dbReference>
<dbReference type="GO" id="GO:0009791">
    <property type="term" value="P:post-embryonic development"/>
    <property type="evidence" value="ECO:0007669"/>
    <property type="project" value="UniProtKB-ARBA"/>
</dbReference>
<evidence type="ECO:0000256" key="5">
    <source>
        <dbReference type="ARBA" id="ARBA00022840"/>
    </source>
</evidence>
<comment type="catalytic activity">
    <reaction evidence="9">
        <text>tRNA(Ile) + L-isoleucine + ATP = L-isoleucyl-tRNA(Ile) + AMP + diphosphate</text>
        <dbReference type="Rhea" id="RHEA:11060"/>
        <dbReference type="Rhea" id="RHEA-COMP:9666"/>
        <dbReference type="Rhea" id="RHEA-COMP:9695"/>
        <dbReference type="ChEBI" id="CHEBI:30616"/>
        <dbReference type="ChEBI" id="CHEBI:33019"/>
        <dbReference type="ChEBI" id="CHEBI:58045"/>
        <dbReference type="ChEBI" id="CHEBI:78442"/>
        <dbReference type="ChEBI" id="CHEBI:78528"/>
        <dbReference type="ChEBI" id="CHEBI:456215"/>
        <dbReference type="EC" id="6.1.1.5"/>
    </reaction>
</comment>
<evidence type="ECO:0000256" key="6">
    <source>
        <dbReference type="ARBA" id="ARBA00022917"/>
    </source>
</evidence>
<dbReference type="InterPro" id="IPR023586">
    <property type="entry name" value="Ile-tRNA-ligase_type2"/>
</dbReference>
<dbReference type="Gene3D" id="1.10.730.10">
    <property type="entry name" value="Isoleucyl-tRNA Synthetase, Domain 1"/>
    <property type="match status" value="1"/>
</dbReference>
<dbReference type="PRINTS" id="PR00984">
    <property type="entry name" value="TRNASYNTHILE"/>
</dbReference>
<dbReference type="FunFam" id="3.40.50.620:FF:000133">
    <property type="entry name" value="Isoleucyl-tRNA synthetase, cytoplasmic"/>
    <property type="match status" value="1"/>
</dbReference>
<dbReference type="FunFam" id="1.10.730.10:FF:000025">
    <property type="entry name" value="Isoleucine--tRNA ligase cytoplasmic"/>
    <property type="match status" value="1"/>
</dbReference>
<dbReference type="SUPFAM" id="SSF52374">
    <property type="entry name" value="Nucleotidylyl transferase"/>
    <property type="match status" value="1"/>
</dbReference>
<dbReference type="GO" id="GO:0048608">
    <property type="term" value="P:reproductive structure development"/>
    <property type="evidence" value="ECO:0007669"/>
    <property type="project" value="UniProtKB-ARBA"/>
</dbReference>
<dbReference type="CDD" id="cd07961">
    <property type="entry name" value="Anticodon_Ia_Ile_ABEc"/>
    <property type="match status" value="1"/>
</dbReference>
<dbReference type="GO" id="GO:0004822">
    <property type="term" value="F:isoleucine-tRNA ligase activity"/>
    <property type="evidence" value="ECO:0007669"/>
    <property type="project" value="UniProtKB-EC"/>
</dbReference>
<feature type="region of interest" description="Disordered" evidence="11">
    <location>
        <begin position="251"/>
        <end position="281"/>
    </location>
</feature>
<dbReference type="Pfam" id="PF08264">
    <property type="entry name" value="Anticodon_1"/>
    <property type="match status" value="1"/>
</dbReference>
<evidence type="ECO:0000256" key="7">
    <source>
        <dbReference type="ARBA" id="ARBA00023146"/>
    </source>
</evidence>
<dbReference type="SUPFAM" id="SSF47323">
    <property type="entry name" value="Anticodon-binding domain of a subclass of class I aminoacyl-tRNA synthetases"/>
    <property type="match status" value="1"/>
</dbReference>
<dbReference type="InterPro" id="IPR002301">
    <property type="entry name" value="Ile-tRNA-ligase"/>
</dbReference>
<dbReference type="PANTHER" id="PTHR42780">
    <property type="entry name" value="SOLEUCYL-TRNA SYNTHETASE"/>
    <property type="match status" value="1"/>
</dbReference>
<accession>A0A4Y1QNV4</accession>
<dbReference type="SUPFAM" id="SSF50677">
    <property type="entry name" value="ValRS/IleRS/LeuRS editing domain"/>
    <property type="match status" value="1"/>
</dbReference>
<proteinExistence type="inferred from homology"/>
<dbReference type="InterPro" id="IPR009080">
    <property type="entry name" value="tRNAsynth_Ia_anticodon-bd"/>
</dbReference>
<comment type="similarity">
    <text evidence="1 10">Belongs to the class-I aminoacyl-tRNA synthetase family.</text>
</comment>
<dbReference type="CDD" id="cd00818">
    <property type="entry name" value="IleRS_core"/>
    <property type="match status" value="1"/>
</dbReference>
<dbReference type="GO" id="GO:0000049">
    <property type="term" value="F:tRNA binding"/>
    <property type="evidence" value="ECO:0007669"/>
    <property type="project" value="InterPro"/>
</dbReference>
<dbReference type="InterPro" id="IPR014729">
    <property type="entry name" value="Rossmann-like_a/b/a_fold"/>
</dbReference>
<dbReference type="Pfam" id="PF19302">
    <property type="entry name" value="DUF5915"/>
    <property type="match status" value="1"/>
</dbReference>
<keyword evidence="7 10" id="KW-0030">Aminoacyl-tRNA synthetase</keyword>
<evidence type="ECO:0000256" key="4">
    <source>
        <dbReference type="ARBA" id="ARBA00022741"/>
    </source>
</evidence>
<dbReference type="EC" id="6.1.1.5" evidence="2"/>
<dbReference type="EMBL" id="AP019297">
    <property type="protein sequence ID" value="BBG93560.1"/>
    <property type="molecule type" value="Genomic_DNA"/>
</dbReference>
<dbReference type="Pfam" id="PF00133">
    <property type="entry name" value="tRNA-synt_1"/>
    <property type="match status" value="1"/>
</dbReference>
<evidence type="ECO:0000259" key="12">
    <source>
        <dbReference type="Pfam" id="PF00133"/>
    </source>
</evidence>
<dbReference type="GO" id="GO:0005524">
    <property type="term" value="F:ATP binding"/>
    <property type="evidence" value="ECO:0007669"/>
    <property type="project" value="UniProtKB-KW"/>
</dbReference>
<keyword evidence="4 10" id="KW-0547">Nucleotide-binding</keyword>
<keyword evidence="3 10" id="KW-0436">Ligase</keyword>
<dbReference type="InterPro" id="IPR009008">
    <property type="entry name" value="Val/Leu/Ile-tRNA-synth_edit"/>
</dbReference>
<evidence type="ECO:0000256" key="11">
    <source>
        <dbReference type="SAM" id="MobiDB-lite"/>
    </source>
</evidence>
<dbReference type="PROSITE" id="PS00178">
    <property type="entry name" value="AA_TRNA_LIGASE_I"/>
    <property type="match status" value="1"/>
</dbReference>
<evidence type="ECO:0000256" key="9">
    <source>
        <dbReference type="ARBA" id="ARBA00048359"/>
    </source>
</evidence>
<evidence type="ECO:0000313" key="14">
    <source>
        <dbReference type="EMBL" id="BBG93560.1"/>
    </source>
</evidence>
<evidence type="ECO:0000256" key="1">
    <source>
        <dbReference type="ARBA" id="ARBA00005594"/>
    </source>
</evidence>
<dbReference type="AlphaFoldDB" id="A0A4Y1QNV4"/>
<dbReference type="GO" id="GO:0006428">
    <property type="term" value="P:isoleucyl-tRNA aminoacylation"/>
    <property type="evidence" value="ECO:0007669"/>
    <property type="project" value="InterPro"/>
</dbReference>
<keyword evidence="5 10" id="KW-0067">ATP-binding</keyword>
<evidence type="ECO:0000256" key="8">
    <source>
        <dbReference type="ARBA" id="ARBA00032665"/>
    </source>
</evidence>
<organism evidence="14">
    <name type="scientific">Prunus dulcis</name>
    <name type="common">Almond</name>
    <name type="synonym">Amygdalus dulcis</name>
    <dbReference type="NCBI Taxonomy" id="3755"/>
    <lineage>
        <taxon>Eukaryota</taxon>
        <taxon>Viridiplantae</taxon>
        <taxon>Streptophyta</taxon>
        <taxon>Embryophyta</taxon>
        <taxon>Tracheophyta</taxon>
        <taxon>Spermatophyta</taxon>
        <taxon>Magnoliopsida</taxon>
        <taxon>eudicotyledons</taxon>
        <taxon>Gunneridae</taxon>
        <taxon>Pentapetalae</taxon>
        <taxon>rosids</taxon>
        <taxon>fabids</taxon>
        <taxon>Rosales</taxon>
        <taxon>Rosaceae</taxon>
        <taxon>Amygdaloideae</taxon>
        <taxon>Amygdaleae</taxon>
        <taxon>Prunus</taxon>
    </lineage>
</organism>
<evidence type="ECO:0000256" key="10">
    <source>
        <dbReference type="RuleBase" id="RU363035"/>
    </source>
</evidence>
<name>A0A4Y1QNV4_PRUDU</name>
<dbReference type="GO" id="GO:0002161">
    <property type="term" value="F:aminoacyl-tRNA deacylase activity"/>
    <property type="evidence" value="ECO:0007669"/>
    <property type="project" value="InterPro"/>
</dbReference>
<feature type="domain" description="Aminoacyl-tRNA synthetase class Ia" evidence="12">
    <location>
        <begin position="19"/>
        <end position="647"/>
    </location>
</feature>
<protein>
    <recommendedName>
        <fullName evidence="2">isoleucine--tRNA ligase</fullName>
        <ecNumber evidence="2">6.1.1.5</ecNumber>
    </recommendedName>
    <alternativeName>
        <fullName evidence="8">Isoleucyl-tRNA synthetase</fullName>
    </alternativeName>
</protein>
<dbReference type="Gene3D" id="3.40.50.620">
    <property type="entry name" value="HUPs"/>
    <property type="match status" value="2"/>
</dbReference>
<feature type="domain" description="Methionyl/Valyl/Leucyl/Isoleucyl-tRNA synthetase anticodon-binding" evidence="13">
    <location>
        <begin position="705"/>
        <end position="854"/>
    </location>
</feature>
<evidence type="ECO:0000259" key="13">
    <source>
        <dbReference type="Pfam" id="PF08264"/>
    </source>
</evidence>
<dbReference type="InterPro" id="IPR013155">
    <property type="entry name" value="M/V/L/I-tRNA-synth_anticd-bd"/>
</dbReference>
<dbReference type="PANTHER" id="PTHR42780:SF1">
    <property type="entry name" value="ISOLEUCINE--TRNA LIGASE, CYTOPLASMIC"/>
    <property type="match status" value="1"/>
</dbReference>
<keyword evidence="6 10" id="KW-0648">Protein biosynthesis</keyword>
<evidence type="ECO:0000256" key="2">
    <source>
        <dbReference type="ARBA" id="ARBA00013165"/>
    </source>
</evidence>
<gene>
    <name evidence="14" type="ORF">Prudu_001611</name>
</gene>
<dbReference type="InterPro" id="IPR001412">
    <property type="entry name" value="aa-tRNA-synth_I_CS"/>
</dbReference>
<sequence>MEEVCEGKDFSFPKQEDTILNLWSEIKAFETQLARTEGLPEYVFYDGPPFATGLPHYGHILAGTIKDIITRFFSMTGHHVIRRFGWDCHGLPVENEIDRMLGIKRRDDVLKMGIDKYNEKCRGIVTRYVEEWEKVITRTGRWIDFKNDYKTMDLKFMESVWWVFAQLFQKGLVYKGFKVMPYSTGCKTPLSNFEAGQEYRDVPDPEIMVAFPIVGDLQKANFQFSPMCQCKFHLREVYVVAESRLSALPSDKPKENVANGSVDDSKKLNSKTKGSSGGKKETVDTSYEVLEKVSGASLVGKKYEPLFDYFEEFSDVAFRVVADNYVTDDSGTGVVHCAPAFGEDDYRVCLENKVINKGENLIVAVDDDGCFTERITDFSGRYVKDADKAIIEAVKANGRLVKSGTFTHSYPFCWRSKTPLIYRAVPSWFIRVEQLKGKLLENNTQTYWVPDFVKEKRFHNWLENARDWAVSRSRFWGTPLPVWISEDGEEIVVMDSIEKLEKLSGVKVFDLHRHNIDNITIPSSRGPNMVFFDVFDCWFESGSMPYAYIHYPFENVELFEKNFPGHFVAEGLDQTRGWFYTLMVLSTALFGKPAFRNLICNGLVLAEDGKKMSKSLKNYPSPMEVIDDYGADALRLYLINSPVVRAEPLRFKKEGVFGVVKDVFLPWYNAYRFLVQNAKRLEVEGFAPFRPINHATVEKSSNVLDQWINSATQSLVYFVQQEMNGYRLYTVVPYLLKFLDNLTNIYVRFNRKRLKGRTGEEDCRMALSTLFNVLLVSCKVMAPLTPFFTEVLYQNMRKVLNESEESIHFCSFPQAEGKRDERIEQSVARMMTIIDLARNIRERHNKPLKTPLREMVIVHPDADFLDDIAGKLREYVLEELNVRSLVPCNDTLKYASLRAEPDFSVLGKRLGKSMGVVAKEVKAMSQESILGFEKAGEVTLSGHCLKLADIKVVRDFKRPNGTTEKEIDANGDGDVLVILDLRPDESLFEAGIAREIVNRIQKLRKKAALEPTDMVEAYFDSLDQDKSVSQRVLHSQEQYIRDAIGLPLLSSSVMPSDALVVAEESFHGISGMSFVISLARPALVFNSDAILPLCSGNAESVRCLQTYLLSRDHATLKSEFQAGNGKITVDCIENIPPVDLVLGEHVFLSVGDFRTKSQ</sequence>
<evidence type="ECO:0000256" key="3">
    <source>
        <dbReference type="ARBA" id="ARBA00022598"/>
    </source>
</evidence>